<evidence type="ECO:0000256" key="1">
    <source>
        <dbReference type="ARBA" id="ARBA00001957"/>
    </source>
</evidence>
<organism evidence="5 6">
    <name type="scientific">Aliikangiella marina</name>
    <dbReference type="NCBI Taxonomy" id="1712262"/>
    <lineage>
        <taxon>Bacteria</taxon>
        <taxon>Pseudomonadati</taxon>
        <taxon>Pseudomonadota</taxon>
        <taxon>Gammaproteobacteria</taxon>
        <taxon>Oceanospirillales</taxon>
        <taxon>Pleioneaceae</taxon>
        <taxon>Aliikangiella</taxon>
    </lineage>
</organism>
<dbReference type="SUPFAM" id="SSF47336">
    <property type="entry name" value="ACP-like"/>
    <property type="match status" value="1"/>
</dbReference>
<dbReference type="SMART" id="SM00823">
    <property type="entry name" value="PKS_PP"/>
    <property type="match status" value="1"/>
</dbReference>
<gene>
    <name evidence="5" type="ORF">FLL45_05360</name>
</gene>
<evidence type="ECO:0000259" key="4">
    <source>
        <dbReference type="PROSITE" id="PS50075"/>
    </source>
</evidence>
<dbReference type="InterPro" id="IPR009081">
    <property type="entry name" value="PP-bd_ACP"/>
</dbReference>
<dbReference type="PROSITE" id="PS00455">
    <property type="entry name" value="AMP_BINDING"/>
    <property type="match status" value="1"/>
</dbReference>
<dbReference type="GO" id="GO:0031177">
    <property type="term" value="F:phosphopantetheine binding"/>
    <property type="evidence" value="ECO:0007669"/>
    <property type="project" value="InterPro"/>
</dbReference>
<evidence type="ECO:0000256" key="2">
    <source>
        <dbReference type="ARBA" id="ARBA00022450"/>
    </source>
</evidence>
<proteinExistence type="predicted"/>
<dbReference type="Gene3D" id="1.10.10.1830">
    <property type="entry name" value="Non-ribosomal peptide synthase, adenylation domain"/>
    <property type="match status" value="1"/>
</dbReference>
<evidence type="ECO:0000256" key="3">
    <source>
        <dbReference type="ARBA" id="ARBA00022553"/>
    </source>
</evidence>
<dbReference type="RefSeq" id="WP_142940945.1">
    <property type="nucleotide sequence ID" value="NZ_VIKR01000001.1"/>
</dbReference>
<dbReference type="InterPro" id="IPR044894">
    <property type="entry name" value="TubC_N_sf"/>
</dbReference>
<dbReference type="InterPro" id="IPR020845">
    <property type="entry name" value="AMP-binding_CS"/>
</dbReference>
<keyword evidence="6" id="KW-1185">Reference proteome</keyword>
<dbReference type="InterPro" id="IPR041464">
    <property type="entry name" value="TubC_N"/>
</dbReference>
<dbReference type="Pfam" id="PF00501">
    <property type="entry name" value="AMP-binding"/>
    <property type="match status" value="1"/>
</dbReference>
<dbReference type="GO" id="GO:0009239">
    <property type="term" value="P:enterobactin biosynthetic process"/>
    <property type="evidence" value="ECO:0007669"/>
    <property type="project" value="TreeGrafter"/>
</dbReference>
<dbReference type="NCBIfam" id="TIGR01733">
    <property type="entry name" value="AA-adenyl-dom"/>
    <property type="match status" value="1"/>
</dbReference>
<dbReference type="Gene3D" id="3.30.559.10">
    <property type="entry name" value="Chloramphenicol acetyltransferase-like domain"/>
    <property type="match status" value="1"/>
</dbReference>
<accession>A0A545TJI1</accession>
<dbReference type="GO" id="GO:0005829">
    <property type="term" value="C:cytosol"/>
    <property type="evidence" value="ECO:0007669"/>
    <property type="project" value="TreeGrafter"/>
</dbReference>
<evidence type="ECO:0000313" key="6">
    <source>
        <dbReference type="Proteomes" id="UP000317839"/>
    </source>
</evidence>
<dbReference type="OrthoDB" id="9757559at2"/>
<dbReference type="Gene3D" id="1.10.1200.10">
    <property type="entry name" value="ACP-like"/>
    <property type="match status" value="1"/>
</dbReference>
<dbReference type="InterPro" id="IPR045851">
    <property type="entry name" value="AMP-bd_C_sf"/>
</dbReference>
<comment type="caution">
    <text evidence="5">The sequence shown here is derived from an EMBL/GenBank/DDBJ whole genome shotgun (WGS) entry which is preliminary data.</text>
</comment>
<dbReference type="CDD" id="cd05930">
    <property type="entry name" value="A_NRPS"/>
    <property type="match status" value="1"/>
</dbReference>
<dbReference type="InterPro" id="IPR001242">
    <property type="entry name" value="Condensation_dom"/>
</dbReference>
<dbReference type="PROSITE" id="PS50075">
    <property type="entry name" value="CARRIER"/>
    <property type="match status" value="1"/>
</dbReference>
<dbReference type="Gene3D" id="3.40.50.980">
    <property type="match status" value="2"/>
</dbReference>
<comment type="cofactor">
    <cofactor evidence="1">
        <name>pantetheine 4'-phosphate</name>
        <dbReference type="ChEBI" id="CHEBI:47942"/>
    </cofactor>
</comment>
<sequence length="1185" mass="135217">MISAKDILSHAIQQGVVLSLENGQLKYKAEKGKFTDELKELIKVNKQEIISYISKIEDKPTLNVLPPIKPRDSNQNLPLSYAQQRLWFISQLGNDSVQYNMPGQFFLQGELNLMAFERAFRTLLERHEVLRTNLKVIGDDTFQVINNDFQLPFKHYDLSDLSNSEKSRRISELNELQANTPFDLTRDVMIRMQVLNLTLDSHLVLYTMHHIASDGWSLGIFNKEFAQLYDAFASGEVNPLPELKIQYADYAVWQRNWLKDEQLETQLKYWRNQLADLPFTHQIPLDYPRPVQQSFLGRRKHSLLDQETTKSIYQACQENQVTLFMFLQTVFAVVLSRWSDSNDIVMGTPMSGRTHKDTEDMIGFFINTLVLRTELDKTNDFKQILKNNKEMILDAYAHQYIPFEMLVDELNPDRDLSINPLIQISFVVQNNETVSFELKEKDLSSVGESRGISNQERISIKYELALYVDERADKIALTWVYDDSIFEETTVKSLMLSFEILLKDILKCLCDAEQTEIDVTNLPLSEKLLEFEDNDLGSNHLNNASKVNTIVDLFDAQVSKRPNAIAVSLDNQQLSFFGLQRRSNVIAQYLHERGVKEDQIIGICVERSIDNLALIFAIWRIGAAYVAFDTKLPQKRKEQLILESDIAFLITHENLKEQFIYHNELSLSFIDSDEFKYLSEEWDLKKAISLNPERLAYVVYTSGSTGKPKGVMTKISSVVNYLSYLSNNFEIKTHDRILQLASLPFDASVRDLIGPVVNGAQTILVADKEHKDANLLINKLTKLSITAIFSIVPSFLKSLTYLNGVKNPIDKLRLILISGENLTSDLCLKAKQSFNPKIELVNQYGPTECTMTTTFHRFEEHEVKHNNVFIGKPIDGMKVFLLDKNYHPVPDGAVGEIFISGIGLAAGYLNNESLTNNSFINIDVSKSKTRLYRTGDLARKRDNNVLEFLGRADHQVKIRGNRVELEEIKNVIMKSDLVRESELLVIEDDSAGSQIVAYIIFTKSLEENHEASKDSNEQAVRLISDLKNYLQNLLPDYMLPSYIVNINEMPLLANGKVNRKRLMELEVVNHANSKPEDSPSTETEKQLLGIWSAVLKISAEKIGINDSFFDIGGHSLLAIIVVGQIKAELDLTIELASIFEHQTIFKLASYIDGLQSGKIDDLRRIERLDTIDKDSAGQDIEEFDL</sequence>
<dbReference type="PANTHER" id="PTHR45527">
    <property type="entry name" value="NONRIBOSOMAL PEPTIDE SYNTHETASE"/>
    <property type="match status" value="1"/>
</dbReference>
<dbReference type="InterPro" id="IPR020806">
    <property type="entry name" value="PKS_PP-bd"/>
</dbReference>
<dbReference type="GO" id="GO:0047527">
    <property type="term" value="F:2,3-dihydroxybenzoate-serine ligase activity"/>
    <property type="evidence" value="ECO:0007669"/>
    <property type="project" value="TreeGrafter"/>
</dbReference>
<dbReference type="Pfam" id="PF00668">
    <property type="entry name" value="Condensation"/>
    <property type="match status" value="1"/>
</dbReference>
<dbReference type="InterPro" id="IPR000873">
    <property type="entry name" value="AMP-dep_synth/lig_dom"/>
</dbReference>
<dbReference type="Gene3D" id="3.30.300.30">
    <property type="match status" value="1"/>
</dbReference>
<keyword evidence="2" id="KW-0596">Phosphopantetheine</keyword>
<keyword evidence="3" id="KW-0597">Phosphoprotein</keyword>
<protein>
    <submittedName>
        <fullName evidence="5">Amino acid adenylation domain-containing protein</fullName>
    </submittedName>
</protein>
<dbReference type="SUPFAM" id="SSF56801">
    <property type="entry name" value="Acetyl-CoA synthetase-like"/>
    <property type="match status" value="1"/>
</dbReference>
<dbReference type="Proteomes" id="UP000317839">
    <property type="component" value="Unassembled WGS sequence"/>
</dbReference>
<dbReference type="InterPro" id="IPR010071">
    <property type="entry name" value="AA_adenyl_dom"/>
</dbReference>
<reference evidence="5 6" key="1">
    <citation type="submission" date="2019-06" db="EMBL/GenBank/DDBJ databases">
        <title>Draft genome of Aliikangiella marina GYP-15.</title>
        <authorList>
            <person name="Wang G."/>
        </authorList>
    </citation>
    <scope>NUCLEOTIDE SEQUENCE [LARGE SCALE GENOMIC DNA]</scope>
    <source>
        <strain evidence="5 6">GYP-15</strain>
    </source>
</reference>
<dbReference type="FunFam" id="3.40.50.980:FF:000001">
    <property type="entry name" value="Non-ribosomal peptide synthetase"/>
    <property type="match status" value="1"/>
</dbReference>
<dbReference type="Pfam" id="PF18563">
    <property type="entry name" value="TubC_N"/>
    <property type="match status" value="1"/>
</dbReference>
<dbReference type="Gene3D" id="2.30.38.10">
    <property type="entry name" value="Luciferase, Domain 3"/>
    <property type="match status" value="1"/>
</dbReference>
<dbReference type="InterPro" id="IPR023213">
    <property type="entry name" value="CAT-like_dom_sf"/>
</dbReference>
<dbReference type="EMBL" id="VIKR01000001">
    <property type="protein sequence ID" value="TQV77373.1"/>
    <property type="molecule type" value="Genomic_DNA"/>
</dbReference>
<dbReference type="GO" id="GO:0009366">
    <property type="term" value="C:enterobactin synthetase complex"/>
    <property type="evidence" value="ECO:0007669"/>
    <property type="project" value="TreeGrafter"/>
</dbReference>
<dbReference type="Gene3D" id="3.30.559.30">
    <property type="entry name" value="Nonribosomal peptide synthetase, condensation domain"/>
    <property type="match status" value="1"/>
</dbReference>
<dbReference type="CDD" id="cd19531">
    <property type="entry name" value="LCL_NRPS-like"/>
    <property type="match status" value="1"/>
</dbReference>
<dbReference type="SUPFAM" id="SSF52777">
    <property type="entry name" value="CoA-dependent acyltransferases"/>
    <property type="match status" value="2"/>
</dbReference>
<dbReference type="AlphaFoldDB" id="A0A545TJI1"/>
<dbReference type="Pfam" id="PF00550">
    <property type="entry name" value="PP-binding"/>
    <property type="match status" value="1"/>
</dbReference>
<dbReference type="GO" id="GO:0043041">
    <property type="term" value="P:amino acid activation for nonribosomal peptide biosynthetic process"/>
    <property type="evidence" value="ECO:0007669"/>
    <property type="project" value="TreeGrafter"/>
</dbReference>
<name>A0A545TJI1_9GAMM</name>
<feature type="domain" description="Carrier" evidence="4">
    <location>
        <begin position="1078"/>
        <end position="1155"/>
    </location>
</feature>
<dbReference type="FunFam" id="1.10.1200.10:FF:000005">
    <property type="entry name" value="Nonribosomal peptide synthetase 1"/>
    <property type="match status" value="1"/>
</dbReference>
<evidence type="ECO:0000313" key="5">
    <source>
        <dbReference type="EMBL" id="TQV77373.1"/>
    </source>
</evidence>
<dbReference type="InterPro" id="IPR036736">
    <property type="entry name" value="ACP-like_sf"/>
</dbReference>
<dbReference type="PANTHER" id="PTHR45527:SF1">
    <property type="entry name" value="FATTY ACID SYNTHASE"/>
    <property type="match status" value="1"/>
</dbReference>